<evidence type="ECO:0000313" key="2">
    <source>
        <dbReference type="Proteomes" id="UP000460142"/>
    </source>
</evidence>
<dbReference type="EMBL" id="VZPS01000012">
    <property type="protein sequence ID" value="KAB0484082.1"/>
    <property type="molecule type" value="Genomic_DNA"/>
</dbReference>
<comment type="caution">
    <text evidence="1">The sequence shown here is derived from an EMBL/GenBank/DDBJ whole genome shotgun (WGS) entry which is preliminary data.</text>
</comment>
<proteinExistence type="predicted"/>
<gene>
    <name evidence="1" type="ORF">F7R15_18845</name>
</gene>
<sequence length="61" mass="6438">MGASLLAKAVCQPTKRLNDNPPSRAGSLPQWFRVDLQALAAAARISAFISETADLKPTNSA</sequence>
<evidence type="ECO:0000313" key="1">
    <source>
        <dbReference type="EMBL" id="KAB0484082.1"/>
    </source>
</evidence>
<dbReference type="Proteomes" id="UP000460142">
    <property type="component" value="Unassembled WGS sequence"/>
</dbReference>
<dbReference type="OrthoDB" id="7033076at2"/>
<dbReference type="AlphaFoldDB" id="A0A6H9RQ04"/>
<protein>
    <submittedName>
        <fullName evidence="1">Uncharacterized protein</fullName>
    </submittedName>
</protein>
<name>A0A6H9RQ04_PSERE</name>
<reference evidence="1 2" key="1">
    <citation type="submission" date="2019-09" db="EMBL/GenBank/DDBJ databases">
        <title>Draft genome sequences of 48 bacterial type strains from the CCUG.</title>
        <authorList>
            <person name="Tunovic T."/>
            <person name="Pineiro-Iglesias B."/>
            <person name="Unosson C."/>
            <person name="Inganas E."/>
            <person name="Ohlen M."/>
            <person name="Cardew S."/>
            <person name="Jensie-Markopoulos S."/>
            <person name="Salva-Serra F."/>
            <person name="Jaen-Luchoro D."/>
            <person name="Karlsson R."/>
            <person name="Svensson-Stadler L."/>
            <person name="Chun J."/>
            <person name="Moore E."/>
        </authorList>
    </citation>
    <scope>NUCLEOTIDE SEQUENCE [LARGE SCALE GENOMIC DNA]</scope>
    <source>
        <strain evidence="1 2">CCUG 53116</strain>
    </source>
</reference>
<accession>A0A6H9RQ04</accession>
<organism evidence="1 2">
    <name type="scientific">Pseudomonas reinekei</name>
    <dbReference type="NCBI Taxonomy" id="395598"/>
    <lineage>
        <taxon>Bacteria</taxon>
        <taxon>Pseudomonadati</taxon>
        <taxon>Pseudomonadota</taxon>
        <taxon>Gammaproteobacteria</taxon>
        <taxon>Pseudomonadales</taxon>
        <taxon>Pseudomonadaceae</taxon>
        <taxon>Pseudomonas</taxon>
    </lineage>
</organism>